<evidence type="ECO:0000313" key="1">
    <source>
        <dbReference type="Proteomes" id="UP000887579"/>
    </source>
</evidence>
<protein>
    <submittedName>
        <fullName evidence="2">Apoptosis-inducing factor 1, mitochondrial</fullName>
    </submittedName>
</protein>
<proteinExistence type="predicted"/>
<evidence type="ECO:0000313" key="2">
    <source>
        <dbReference type="WBParaSite" id="ES5_v2.g8278.t1"/>
    </source>
</evidence>
<dbReference type="Proteomes" id="UP000887579">
    <property type="component" value="Unplaced"/>
</dbReference>
<organism evidence="1 2">
    <name type="scientific">Panagrolaimus sp. ES5</name>
    <dbReference type="NCBI Taxonomy" id="591445"/>
    <lineage>
        <taxon>Eukaryota</taxon>
        <taxon>Metazoa</taxon>
        <taxon>Ecdysozoa</taxon>
        <taxon>Nematoda</taxon>
        <taxon>Chromadorea</taxon>
        <taxon>Rhabditida</taxon>
        <taxon>Tylenchina</taxon>
        <taxon>Panagrolaimomorpha</taxon>
        <taxon>Panagrolaimoidea</taxon>
        <taxon>Panagrolaimidae</taxon>
        <taxon>Panagrolaimus</taxon>
    </lineage>
</organism>
<name>A0AC34GU30_9BILA</name>
<sequence length="554" mass="61032">MALRNRLFIGGFVGLIGVAGGYNFVHPNSKDRYHLNRVPLIAHADNGEELKKSSLRAYIDEQTATLKKKLVNKQLPEHVQYVLIGGGTAAYYAALTIRAYDPDSKVLMISAENEAPYNRPPLSKELWLHGTTNVDKTLEYIGVTGKKRDIRYESDGFYLPPATLNQFEHGGVSLLRNTRVTHIDPVNKKVTLDFGVKVKYGKLLIATGGMPKIPYPFYSPHLRSKVMTFHTASDFKKLYRIASESSAIMIYGNSAAASELAFSVQSKFGKDKLKIIYVFPEQYPMQETLPPNVGEFVRNAISNKGVIIESRTQPTFVNKLPNGQVEVTLDKDGEKHQVVVDHIIVAAGNEASTKLAEEAGIRVDSTLGAIIADSKLQTSHSDVFAAGDVVAYDAPGIGQIHSKHWENAQITGRLAGQNMTGNTKDFHHHPSYSSLFGHSLHLFGVGQTDSSLKTVSVFAPPDKEDSELVRGVVFYLKNNKVVGILFCNIFGVAVEIGRKIISDAQEINDFVELAKLFDIYLPKSEELGEEDGDEDETTPKDVVEQESTPIPSPS</sequence>
<reference evidence="2" key="1">
    <citation type="submission" date="2022-11" db="UniProtKB">
        <authorList>
            <consortium name="WormBaseParasite"/>
        </authorList>
    </citation>
    <scope>IDENTIFICATION</scope>
</reference>
<accession>A0AC34GU30</accession>
<dbReference type="WBParaSite" id="ES5_v2.g8278.t1">
    <property type="protein sequence ID" value="ES5_v2.g8278.t1"/>
    <property type="gene ID" value="ES5_v2.g8278"/>
</dbReference>